<reference evidence="3" key="1">
    <citation type="journal article" date="2018" name="Int. J. Syst. Evol. Microbiol.">
        <title>Carboxylicivirga sediminis sp. nov., isolated from coastal sediment.</title>
        <authorList>
            <person name="Wang F.Q."/>
            <person name="Ren L.H."/>
            <person name="Zou R.J."/>
            <person name="Sun Y.Z."/>
            <person name="Liu X.J."/>
            <person name="Jiang F."/>
            <person name="Liu L.J."/>
        </authorList>
    </citation>
    <scope>NUCLEOTIDE SEQUENCE</scope>
    <source>
        <strain evidence="3">JR1</strain>
    </source>
</reference>
<keyword evidence="1" id="KW-1133">Transmembrane helix</keyword>
<evidence type="ECO:0000313" key="3">
    <source>
        <dbReference type="EMBL" id="MBR8537083.1"/>
    </source>
</evidence>
<evidence type="ECO:0000313" key="4">
    <source>
        <dbReference type="Proteomes" id="UP000679220"/>
    </source>
</evidence>
<feature type="transmembrane region" description="Helical" evidence="1">
    <location>
        <begin position="147"/>
        <end position="175"/>
    </location>
</feature>
<dbReference type="AlphaFoldDB" id="A0A941F6V5"/>
<gene>
    <name evidence="3" type="ORF">KDU71_16035</name>
</gene>
<feature type="transmembrane region" description="Helical" evidence="1">
    <location>
        <begin position="124"/>
        <end position="140"/>
    </location>
</feature>
<feature type="transmembrane region" description="Helical" evidence="1">
    <location>
        <begin position="7"/>
        <end position="25"/>
    </location>
</feature>
<feature type="transmembrane region" description="Helical" evidence="1">
    <location>
        <begin position="37"/>
        <end position="54"/>
    </location>
</feature>
<dbReference type="Proteomes" id="UP000679220">
    <property type="component" value="Unassembled WGS sequence"/>
</dbReference>
<keyword evidence="1" id="KW-0812">Transmembrane</keyword>
<keyword evidence="1" id="KW-0472">Membrane</keyword>
<dbReference type="Pfam" id="PF01757">
    <property type="entry name" value="Acyl_transf_3"/>
    <property type="match status" value="1"/>
</dbReference>
<dbReference type="EMBL" id="JAGTAR010000026">
    <property type="protein sequence ID" value="MBR8537083.1"/>
    <property type="molecule type" value="Genomic_DNA"/>
</dbReference>
<proteinExistence type="predicted"/>
<dbReference type="RefSeq" id="WP_212192105.1">
    <property type="nucleotide sequence ID" value="NZ_JAGTAR010000026.1"/>
</dbReference>
<dbReference type="InterPro" id="IPR002656">
    <property type="entry name" value="Acyl_transf_3_dom"/>
</dbReference>
<evidence type="ECO:0000256" key="1">
    <source>
        <dbReference type="SAM" id="Phobius"/>
    </source>
</evidence>
<accession>A0A941F6V5</accession>
<feature type="domain" description="Acyltransferase 3" evidence="2">
    <location>
        <begin position="4"/>
        <end position="251"/>
    </location>
</feature>
<evidence type="ECO:0000259" key="2">
    <source>
        <dbReference type="Pfam" id="PF01757"/>
    </source>
</evidence>
<feature type="transmembrane region" description="Helical" evidence="1">
    <location>
        <begin position="243"/>
        <end position="276"/>
    </location>
</feature>
<reference evidence="3" key="2">
    <citation type="submission" date="2021-04" db="EMBL/GenBank/DDBJ databases">
        <authorList>
            <person name="Zhang T."/>
            <person name="Zhang Y."/>
            <person name="Lu D."/>
            <person name="Zuo D."/>
            <person name="Du Z."/>
        </authorList>
    </citation>
    <scope>NUCLEOTIDE SEQUENCE</scope>
    <source>
        <strain evidence="3">JR1</strain>
    </source>
</reference>
<protein>
    <recommendedName>
        <fullName evidence="2">Acyltransferase 3 domain-containing protein</fullName>
    </recommendedName>
</protein>
<name>A0A941F6V5_9BACT</name>
<sequence>MKGSIELMRIIAVILITFTHTRHNIESGYFYFLFEKIPTYGTPVLSLISGYLFWNKTRYKHNIFNTKVASLLIPYLIANTLVLVPVLIANYLGFNYLNRLDYNYTLITEGILSLNSPPINPPTYFIRDIFILFVMLELFLKRNFKMLLIIIPILLFGKIFLRWDIVVMFLFGSLIANFEKHLKLSIAIQIFFGAFMYFKFPELLRFSIAGLIFSFLITIPISMPKTGGFSYLLHLYHSPVIVFLFPIISIFTVEQITSVFIQVFVSIVLIGIFYVVTIKNNRLRILTGNRH</sequence>
<keyword evidence="4" id="KW-1185">Reference proteome</keyword>
<comment type="caution">
    <text evidence="3">The sequence shown here is derived from an EMBL/GenBank/DDBJ whole genome shotgun (WGS) entry which is preliminary data.</text>
</comment>
<dbReference type="GO" id="GO:0016747">
    <property type="term" value="F:acyltransferase activity, transferring groups other than amino-acyl groups"/>
    <property type="evidence" value="ECO:0007669"/>
    <property type="project" value="InterPro"/>
</dbReference>
<feature type="transmembrane region" description="Helical" evidence="1">
    <location>
        <begin position="75"/>
        <end position="94"/>
    </location>
</feature>
<feature type="transmembrane region" description="Helical" evidence="1">
    <location>
        <begin position="203"/>
        <end position="223"/>
    </location>
</feature>
<organism evidence="3 4">
    <name type="scientific">Carboxylicivirga sediminis</name>
    <dbReference type="NCBI Taxonomy" id="2006564"/>
    <lineage>
        <taxon>Bacteria</taxon>
        <taxon>Pseudomonadati</taxon>
        <taxon>Bacteroidota</taxon>
        <taxon>Bacteroidia</taxon>
        <taxon>Marinilabiliales</taxon>
        <taxon>Marinilabiliaceae</taxon>
        <taxon>Carboxylicivirga</taxon>
    </lineage>
</organism>